<dbReference type="InterPro" id="IPR016181">
    <property type="entry name" value="Acyl_CoA_acyltransferase"/>
</dbReference>
<dbReference type="RefSeq" id="WP_053327590.1">
    <property type="nucleotide sequence ID" value="NZ_CP009928.1"/>
</dbReference>
<dbReference type="GO" id="GO:0008080">
    <property type="term" value="F:N-acetyltransferase activity"/>
    <property type="evidence" value="ECO:0007669"/>
    <property type="project" value="InterPro"/>
</dbReference>
<dbReference type="PATRIC" id="fig|1324352.5.peg.1555"/>
<protein>
    <submittedName>
        <fullName evidence="3">MarR family transcriptional regulator</fullName>
    </submittedName>
</protein>
<accession>A0A0G3M0N8</accession>
<dbReference type="PROSITE" id="PS51186">
    <property type="entry name" value="GNAT"/>
    <property type="match status" value="1"/>
</dbReference>
<evidence type="ECO:0000256" key="1">
    <source>
        <dbReference type="ARBA" id="ARBA00022679"/>
    </source>
</evidence>
<gene>
    <name evidence="3" type="ORF">OK18_07375</name>
</gene>
<organism evidence="3 4">
    <name type="scientific">Chryseobacterium gallinarum</name>
    <dbReference type="NCBI Taxonomy" id="1324352"/>
    <lineage>
        <taxon>Bacteria</taxon>
        <taxon>Pseudomonadati</taxon>
        <taxon>Bacteroidota</taxon>
        <taxon>Flavobacteriia</taxon>
        <taxon>Flavobacteriales</taxon>
        <taxon>Weeksellaceae</taxon>
        <taxon>Chryseobacterium group</taxon>
        <taxon>Chryseobacterium</taxon>
    </lineage>
</organism>
<dbReference type="SUPFAM" id="SSF55729">
    <property type="entry name" value="Acyl-CoA N-acyltransferases (Nat)"/>
    <property type="match status" value="1"/>
</dbReference>
<dbReference type="Gene3D" id="3.40.630.30">
    <property type="match status" value="1"/>
</dbReference>
<name>A0A0G3M0N8_CHRGL</name>
<dbReference type="PANTHER" id="PTHR13947:SF37">
    <property type="entry name" value="LD18367P"/>
    <property type="match status" value="1"/>
</dbReference>
<dbReference type="Pfam" id="PF00583">
    <property type="entry name" value="Acetyltransf_1"/>
    <property type="match status" value="1"/>
</dbReference>
<dbReference type="InterPro" id="IPR000182">
    <property type="entry name" value="GNAT_dom"/>
</dbReference>
<dbReference type="EMBL" id="CP009928">
    <property type="protein sequence ID" value="AKK72474.1"/>
    <property type="molecule type" value="Genomic_DNA"/>
</dbReference>
<dbReference type="KEGG" id="cgn:OK18_07375"/>
<dbReference type="AlphaFoldDB" id="A0A0G3M0N8"/>
<dbReference type="CDD" id="cd04301">
    <property type="entry name" value="NAT_SF"/>
    <property type="match status" value="1"/>
</dbReference>
<evidence type="ECO:0000313" key="4">
    <source>
        <dbReference type="Proteomes" id="UP000035213"/>
    </source>
</evidence>
<evidence type="ECO:0000313" key="3">
    <source>
        <dbReference type="EMBL" id="AKK72474.1"/>
    </source>
</evidence>
<reference evidence="3 4" key="1">
    <citation type="submission" date="2014-11" db="EMBL/GenBank/DDBJ databases">
        <authorList>
            <person name="Park G.-S."/>
            <person name="Hong S.-J."/>
            <person name="Jung B.K."/>
            <person name="Khan A.R."/>
            <person name="Kwak Y."/>
            <person name="Shin J.-H."/>
        </authorList>
    </citation>
    <scope>NUCLEOTIDE SEQUENCE [LARGE SCALE GENOMIC DNA]</scope>
    <source>
        <strain evidence="3 4">DSM 27622</strain>
    </source>
</reference>
<dbReference type="PANTHER" id="PTHR13947">
    <property type="entry name" value="GNAT FAMILY N-ACETYLTRANSFERASE"/>
    <property type="match status" value="1"/>
</dbReference>
<evidence type="ECO:0000259" key="2">
    <source>
        <dbReference type="PROSITE" id="PS51186"/>
    </source>
</evidence>
<proteinExistence type="predicted"/>
<feature type="domain" description="N-acetyltransferase" evidence="2">
    <location>
        <begin position="19"/>
        <end position="160"/>
    </location>
</feature>
<sequence length="163" mass="18393">MNDINNEVKVIPYEPQYKEAFKALNEEWIKTFFVMEPGDYKLLDHPEEEILNKGGHIAFAMLNGCVVGTCALVKTEDQPLTFELSKMAVSPKAQGKKLGYLLGSALIEKAKELKAEKVFLVTNSILVPAIRLYEKLGFKHIPVVNAGYDRVDVQMELDLRTLH</sequence>
<dbReference type="InterPro" id="IPR050769">
    <property type="entry name" value="NAT_camello-type"/>
</dbReference>
<dbReference type="STRING" id="1324352.OK18_07375"/>
<keyword evidence="1" id="KW-0808">Transferase</keyword>
<dbReference type="Proteomes" id="UP000035213">
    <property type="component" value="Chromosome"/>
</dbReference>
<dbReference type="OrthoDB" id="1431064at2"/>